<comment type="caution">
    <text evidence="7">The sequence shown here is derived from an EMBL/GenBank/DDBJ whole genome shotgun (WGS) entry which is preliminary data.</text>
</comment>
<dbReference type="PANTHER" id="PTHR33164">
    <property type="entry name" value="TRANSCRIPTIONAL REGULATOR, MARR FAMILY"/>
    <property type="match status" value="1"/>
</dbReference>
<dbReference type="AlphaFoldDB" id="A0A840MY24"/>
<keyword evidence="8" id="KW-1185">Reference proteome</keyword>
<dbReference type="PANTHER" id="PTHR33164:SF5">
    <property type="entry name" value="ORGANIC HYDROPEROXIDE RESISTANCE TRANSCRIPTIONAL REGULATOR"/>
    <property type="match status" value="1"/>
</dbReference>
<dbReference type="InterPro" id="IPR055166">
    <property type="entry name" value="Transc_reg_Sar_Rot_HTH"/>
</dbReference>
<evidence type="ECO:0000256" key="1">
    <source>
        <dbReference type="ARBA" id="ARBA00004496"/>
    </source>
</evidence>
<sequence>MGSNNCAMGLKAVESNIDSLRLDNQLCFTLYSTSLAMNKVYRRLLKPLALTYPQYLVMVVLWEKNSLLVKDIGERLFLDSATLTPLLKRMEAQDLVCRTRDLSDERQVIITLTEAGQALREKALAIPDILLCAVACDAEILSLIKRELEALRSRLMQFADTP</sequence>
<evidence type="ECO:0000313" key="7">
    <source>
        <dbReference type="EMBL" id="MBB5020051.1"/>
    </source>
</evidence>
<keyword evidence="5" id="KW-0804">Transcription</keyword>
<evidence type="ECO:0000256" key="5">
    <source>
        <dbReference type="ARBA" id="ARBA00023163"/>
    </source>
</evidence>
<dbReference type="EMBL" id="JACHHY010000024">
    <property type="protein sequence ID" value="MBB5020051.1"/>
    <property type="molecule type" value="Genomic_DNA"/>
</dbReference>
<evidence type="ECO:0000256" key="4">
    <source>
        <dbReference type="ARBA" id="ARBA00023125"/>
    </source>
</evidence>
<dbReference type="GO" id="GO:0003700">
    <property type="term" value="F:DNA-binding transcription factor activity"/>
    <property type="evidence" value="ECO:0007669"/>
    <property type="project" value="InterPro"/>
</dbReference>
<reference evidence="7 8" key="1">
    <citation type="submission" date="2020-08" db="EMBL/GenBank/DDBJ databases">
        <title>Genomic Encyclopedia of Type Strains, Phase IV (KMG-IV): sequencing the most valuable type-strain genomes for metagenomic binning, comparative biology and taxonomic classification.</title>
        <authorList>
            <person name="Goeker M."/>
        </authorList>
    </citation>
    <scope>NUCLEOTIDE SEQUENCE [LARGE SCALE GENOMIC DNA]</scope>
    <source>
        <strain evidence="7 8">DSM 27165</strain>
    </source>
</reference>
<dbReference type="InterPro" id="IPR036388">
    <property type="entry name" value="WH-like_DNA-bd_sf"/>
</dbReference>
<feature type="domain" description="HTH marR-type" evidence="6">
    <location>
        <begin position="23"/>
        <end position="160"/>
    </location>
</feature>
<dbReference type="SMART" id="SM00347">
    <property type="entry name" value="HTH_MARR"/>
    <property type="match status" value="1"/>
</dbReference>
<evidence type="ECO:0000256" key="3">
    <source>
        <dbReference type="ARBA" id="ARBA00023015"/>
    </source>
</evidence>
<dbReference type="Gene3D" id="1.10.10.10">
    <property type="entry name" value="Winged helix-like DNA-binding domain superfamily/Winged helix DNA-binding domain"/>
    <property type="match status" value="1"/>
</dbReference>
<dbReference type="PROSITE" id="PS50995">
    <property type="entry name" value="HTH_MARR_2"/>
    <property type="match status" value="1"/>
</dbReference>
<dbReference type="InterPro" id="IPR036390">
    <property type="entry name" value="WH_DNA-bd_sf"/>
</dbReference>
<evidence type="ECO:0000313" key="8">
    <source>
        <dbReference type="Proteomes" id="UP000575898"/>
    </source>
</evidence>
<accession>A0A840MY24</accession>
<evidence type="ECO:0000256" key="2">
    <source>
        <dbReference type="ARBA" id="ARBA00022490"/>
    </source>
</evidence>
<dbReference type="GO" id="GO:0006950">
    <property type="term" value="P:response to stress"/>
    <property type="evidence" value="ECO:0007669"/>
    <property type="project" value="TreeGrafter"/>
</dbReference>
<gene>
    <name evidence="7" type="ORF">HNQ59_003364</name>
</gene>
<organism evidence="7 8">
    <name type="scientific">Chitinivorax tropicus</name>
    <dbReference type="NCBI Taxonomy" id="714531"/>
    <lineage>
        <taxon>Bacteria</taxon>
        <taxon>Pseudomonadati</taxon>
        <taxon>Pseudomonadota</taxon>
        <taxon>Betaproteobacteria</taxon>
        <taxon>Chitinivorax</taxon>
    </lineage>
</organism>
<dbReference type="FunFam" id="1.10.10.10:FF:000163">
    <property type="entry name" value="MarR family transcriptional regulator"/>
    <property type="match status" value="1"/>
</dbReference>
<dbReference type="InterPro" id="IPR039422">
    <property type="entry name" value="MarR/SlyA-like"/>
</dbReference>
<evidence type="ECO:0000259" key="6">
    <source>
        <dbReference type="PROSITE" id="PS50995"/>
    </source>
</evidence>
<dbReference type="Pfam" id="PF22381">
    <property type="entry name" value="Staph_reg_Sar_Rot"/>
    <property type="match status" value="1"/>
</dbReference>
<keyword evidence="2" id="KW-0963">Cytoplasm</keyword>
<name>A0A840MY24_9PROT</name>
<dbReference type="Proteomes" id="UP000575898">
    <property type="component" value="Unassembled WGS sequence"/>
</dbReference>
<keyword evidence="4 7" id="KW-0238">DNA-binding</keyword>
<keyword evidence="3" id="KW-0805">Transcription regulation</keyword>
<proteinExistence type="predicted"/>
<dbReference type="InterPro" id="IPR000835">
    <property type="entry name" value="HTH_MarR-typ"/>
</dbReference>
<comment type="subcellular location">
    <subcellularLocation>
        <location evidence="1">Cytoplasm</location>
    </subcellularLocation>
</comment>
<dbReference type="GO" id="GO:0005737">
    <property type="term" value="C:cytoplasm"/>
    <property type="evidence" value="ECO:0007669"/>
    <property type="project" value="UniProtKB-SubCell"/>
</dbReference>
<dbReference type="SUPFAM" id="SSF46785">
    <property type="entry name" value="Winged helix' DNA-binding domain"/>
    <property type="match status" value="1"/>
</dbReference>
<dbReference type="GO" id="GO:0003677">
    <property type="term" value="F:DNA binding"/>
    <property type="evidence" value="ECO:0007669"/>
    <property type="project" value="UniProtKB-KW"/>
</dbReference>
<protein>
    <submittedName>
        <fullName evidence="7">DNA-binding MarR family transcriptional regulator</fullName>
    </submittedName>
</protein>